<dbReference type="EMBL" id="RBPV01000399">
    <property type="protein sequence ID" value="RMO52721.1"/>
    <property type="molecule type" value="Genomic_DNA"/>
</dbReference>
<evidence type="ECO:0000313" key="6">
    <source>
        <dbReference type="Proteomes" id="UP000272627"/>
    </source>
</evidence>
<dbReference type="AlphaFoldDB" id="A0A0P9U2Y8"/>
<dbReference type="PATRIC" id="fig|129137.4.peg.1094"/>
<dbReference type="Proteomes" id="UP000272627">
    <property type="component" value="Unassembled WGS sequence"/>
</dbReference>
<evidence type="ECO:0000313" key="5">
    <source>
        <dbReference type="Proteomes" id="UP000050490"/>
    </source>
</evidence>
<evidence type="ECO:0000313" key="7">
    <source>
        <dbReference type="Proteomes" id="UP000275613"/>
    </source>
</evidence>
<feature type="region of interest" description="Disordered" evidence="1">
    <location>
        <begin position="1"/>
        <end position="36"/>
    </location>
</feature>
<sequence>MRLEKSMSKTKTETASTDLVITVAPPASSPAPEPAQIGFRDTVFTSRTLVLPNGSLVDVAQGVASVDSSDAAALAYLNAHEEFEPLE</sequence>
<feature type="compositionally biased region" description="Basic and acidic residues" evidence="1">
    <location>
        <begin position="1"/>
        <end position="12"/>
    </location>
</feature>
<dbReference type="Proteomes" id="UP000275613">
    <property type="component" value="Unassembled WGS sequence"/>
</dbReference>
<evidence type="ECO:0000256" key="1">
    <source>
        <dbReference type="SAM" id="MobiDB-lite"/>
    </source>
</evidence>
<name>A0A0P9U2Y8_PSEA0</name>
<evidence type="ECO:0000313" key="4">
    <source>
        <dbReference type="EMBL" id="RMO52721.1"/>
    </source>
</evidence>
<dbReference type="EMBL" id="RBOA01000209">
    <property type="protein sequence ID" value="RMM00652.1"/>
    <property type="molecule type" value="Genomic_DNA"/>
</dbReference>
<proteinExistence type="predicted"/>
<comment type="caution">
    <text evidence="2">The sequence shown here is derived from an EMBL/GenBank/DDBJ whole genome shotgun (WGS) entry which is preliminary data.</text>
</comment>
<dbReference type="Proteomes" id="UP000050490">
    <property type="component" value="Unassembled WGS sequence"/>
</dbReference>
<reference evidence="2 5" key="1">
    <citation type="submission" date="2015-09" db="EMBL/GenBank/DDBJ databases">
        <title>Genome announcement of multiple Pseudomonas syringae strains.</title>
        <authorList>
            <person name="Thakur S."/>
            <person name="Wang P.W."/>
            <person name="Gong Y."/>
            <person name="Weir B.S."/>
            <person name="Guttman D.S."/>
        </authorList>
    </citation>
    <scope>NUCLEOTIDE SEQUENCE [LARGE SCALE GENOMIC DNA]</scope>
    <source>
        <strain evidence="2 5">ICMP4455</strain>
    </source>
</reference>
<dbReference type="EMBL" id="LJQI01000430">
    <property type="protein sequence ID" value="KPX19818.1"/>
    <property type="molecule type" value="Genomic_DNA"/>
</dbReference>
<gene>
    <name evidence="2" type="ORF">ALO70_00723</name>
    <name evidence="4" type="ORF">ALQ39_101069</name>
    <name evidence="3" type="ORF">ALQ86_02613</name>
</gene>
<reference evidence="6 7" key="2">
    <citation type="submission" date="2018-08" db="EMBL/GenBank/DDBJ databases">
        <title>Recombination of ecologically and evolutionarily significant loci maintains genetic cohesion in the Pseudomonas syringae species complex.</title>
        <authorList>
            <person name="Dillon M."/>
            <person name="Thakur S."/>
            <person name="Almeida R.N.D."/>
            <person name="Weir B.S."/>
            <person name="Guttman D.S."/>
        </authorList>
    </citation>
    <scope>NUCLEOTIDE SEQUENCE [LARGE SCALE GENOMIC DNA]</scope>
    <source>
        <strain evidence="4 7">ICMP 4316</strain>
        <strain evidence="3 6">ICMP 8636</strain>
    </source>
</reference>
<organism evidence="2 5">
    <name type="scientific">Pseudomonas amygdali pv. eriobotryae</name>
    <dbReference type="NCBI Taxonomy" id="129137"/>
    <lineage>
        <taxon>Bacteria</taxon>
        <taxon>Pseudomonadati</taxon>
        <taxon>Pseudomonadota</taxon>
        <taxon>Gammaproteobacteria</taxon>
        <taxon>Pseudomonadales</taxon>
        <taxon>Pseudomonadaceae</taxon>
        <taxon>Pseudomonas</taxon>
        <taxon>Pseudomonas amygdali</taxon>
    </lineage>
</organism>
<evidence type="ECO:0000313" key="2">
    <source>
        <dbReference type="EMBL" id="KPX19818.1"/>
    </source>
</evidence>
<protein>
    <submittedName>
        <fullName evidence="2">Uncharacterized protein</fullName>
    </submittedName>
</protein>
<accession>A0A0P9U2Y8</accession>
<evidence type="ECO:0000313" key="3">
    <source>
        <dbReference type="EMBL" id="RMM00652.1"/>
    </source>
</evidence>